<reference evidence="1 2" key="1">
    <citation type="submission" date="2019-05" db="EMBL/GenBank/DDBJ databases">
        <authorList>
            <consortium name="Science for Life Laboratories"/>
        </authorList>
    </citation>
    <scope>NUCLEOTIDE SEQUENCE [LARGE SCALE GENOMIC DNA]</scope>
    <source>
        <strain evidence="1">Soil9</strain>
    </source>
</reference>
<evidence type="ECO:0000313" key="1">
    <source>
        <dbReference type="EMBL" id="VTS00806.1"/>
    </source>
</evidence>
<dbReference type="KEGG" id="gms:SOIL9_80610"/>
<sequence>MTRSELDREFLGNEWEIGHSYGSEGPGWVAAMTLIRLNLGRDLTARERVLFADGWRAGCRDRAAWNEDMRTRADEPALADIPF</sequence>
<dbReference type="RefSeq" id="WP_162672273.1">
    <property type="nucleotide sequence ID" value="NZ_LR593886.1"/>
</dbReference>
<evidence type="ECO:0000313" key="2">
    <source>
        <dbReference type="Proteomes" id="UP000464178"/>
    </source>
</evidence>
<proteinExistence type="predicted"/>
<accession>A0A6P2DHS5</accession>
<gene>
    <name evidence="1" type="ORF">SOIL9_80610</name>
</gene>
<dbReference type="AlphaFoldDB" id="A0A6P2DHS5"/>
<protein>
    <submittedName>
        <fullName evidence="1">Uncharacterized protein</fullName>
    </submittedName>
</protein>
<dbReference type="EMBL" id="LR593886">
    <property type="protein sequence ID" value="VTS00806.1"/>
    <property type="molecule type" value="Genomic_DNA"/>
</dbReference>
<keyword evidence="2" id="KW-1185">Reference proteome</keyword>
<name>A0A6P2DHS5_9BACT</name>
<organism evidence="1 2">
    <name type="scientific">Gemmata massiliana</name>
    <dbReference type="NCBI Taxonomy" id="1210884"/>
    <lineage>
        <taxon>Bacteria</taxon>
        <taxon>Pseudomonadati</taxon>
        <taxon>Planctomycetota</taxon>
        <taxon>Planctomycetia</taxon>
        <taxon>Gemmatales</taxon>
        <taxon>Gemmataceae</taxon>
        <taxon>Gemmata</taxon>
    </lineage>
</organism>
<dbReference type="Proteomes" id="UP000464178">
    <property type="component" value="Chromosome"/>
</dbReference>